<organism evidence="5 6">
    <name type="scientific">Rhizobium lusitanum</name>
    <dbReference type="NCBI Taxonomy" id="293958"/>
    <lineage>
        <taxon>Bacteria</taxon>
        <taxon>Pseudomonadati</taxon>
        <taxon>Pseudomonadota</taxon>
        <taxon>Alphaproteobacteria</taxon>
        <taxon>Hyphomicrobiales</taxon>
        <taxon>Rhizobiaceae</taxon>
        <taxon>Rhizobium/Agrobacterium group</taxon>
        <taxon>Rhizobium</taxon>
    </lineage>
</organism>
<keyword evidence="2" id="KW-0238">DNA-binding</keyword>
<gene>
    <name evidence="5" type="ORF">GA0061101_107108</name>
</gene>
<dbReference type="Gene3D" id="1.10.260.40">
    <property type="entry name" value="lambda repressor-like DNA-binding domains"/>
    <property type="match status" value="1"/>
</dbReference>
<dbReference type="PROSITE" id="PS50932">
    <property type="entry name" value="HTH_LACI_2"/>
    <property type="match status" value="1"/>
</dbReference>
<keyword evidence="1" id="KW-0805">Transcription regulation</keyword>
<dbReference type="SUPFAM" id="SSF53822">
    <property type="entry name" value="Periplasmic binding protein-like I"/>
    <property type="match status" value="1"/>
</dbReference>
<dbReference type="GO" id="GO:0003700">
    <property type="term" value="F:DNA-binding transcription factor activity"/>
    <property type="evidence" value="ECO:0007669"/>
    <property type="project" value="TreeGrafter"/>
</dbReference>
<reference evidence="5 6" key="1">
    <citation type="submission" date="2016-08" db="EMBL/GenBank/DDBJ databases">
        <authorList>
            <person name="Seilhamer J.J."/>
        </authorList>
    </citation>
    <scope>NUCLEOTIDE SEQUENCE [LARGE SCALE GENOMIC DNA]</scope>
    <source>
        <strain evidence="5 6">P1-7</strain>
    </source>
</reference>
<evidence type="ECO:0000313" key="6">
    <source>
        <dbReference type="Proteomes" id="UP000199205"/>
    </source>
</evidence>
<dbReference type="CDD" id="cd01392">
    <property type="entry name" value="HTH_LacI"/>
    <property type="match status" value="1"/>
</dbReference>
<name>A0A1C3VY70_9HYPH</name>
<evidence type="ECO:0000256" key="3">
    <source>
        <dbReference type="ARBA" id="ARBA00023163"/>
    </source>
</evidence>
<evidence type="ECO:0000313" key="5">
    <source>
        <dbReference type="EMBL" id="SCB32643.1"/>
    </source>
</evidence>
<dbReference type="InterPro" id="IPR000843">
    <property type="entry name" value="HTH_LacI"/>
</dbReference>
<dbReference type="EMBL" id="FMAF01000007">
    <property type="protein sequence ID" value="SCB32643.1"/>
    <property type="molecule type" value="Genomic_DNA"/>
</dbReference>
<dbReference type="SMART" id="SM00354">
    <property type="entry name" value="HTH_LACI"/>
    <property type="match status" value="1"/>
</dbReference>
<evidence type="ECO:0000256" key="1">
    <source>
        <dbReference type="ARBA" id="ARBA00023015"/>
    </source>
</evidence>
<dbReference type="InterPro" id="IPR001761">
    <property type="entry name" value="Peripla_BP/Lac1_sug-bd_dom"/>
</dbReference>
<sequence length="350" mass="38081">MIGRQTKKCEQVTTSIRHIAKLAGTSVSSVSRVLNNSGYASPELRQRVEAAIRTLNYTPSKGARMLRGAPSRMIGLMLPSIDVPFFGILAHAIEQELFRHGYQTLICSTAENMEHEARYISMLLSQRIDGVIVASAFGSIEHFEALRDADIPIVAIDRELGGIANDAVMADHEEGGRLMARHLIGLGHRSIAIVGAPAHSQPVQLRLEGMRAEMAKDGITPAVVAMAEEHSFAATYELARELLKSRPEVTAIVGTTDISAIAVIHAVQDRGFSVPRDYSVIGFDDLPEAAYVFPRLTTVAQPIREVGEQAAQRLKALIEEQQAGHEPRQGMVVKIPVTLIERDSTGPVRG</sequence>
<dbReference type="InterPro" id="IPR028082">
    <property type="entry name" value="Peripla_BP_I"/>
</dbReference>
<evidence type="ECO:0000256" key="2">
    <source>
        <dbReference type="ARBA" id="ARBA00023125"/>
    </source>
</evidence>
<dbReference type="Pfam" id="PF00532">
    <property type="entry name" value="Peripla_BP_1"/>
    <property type="match status" value="1"/>
</dbReference>
<keyword evidence="3" id="KW-0804">Transcription</keyword>
<evidence type="ECO:0000259" key="4">
    <source>
        <dbReference type="PROSITE" id="PS50932"/>
    </source>
</evidence>
<proteinExistence type="predicted"/>
<dbReference type="Gene3D" id="3.40.50.2300">
    <property type="match status" value="2"/>
</dbReference>
<dbReference type="Proteomes" id="UP000199205">
    <property type="component" value="Unassembled WGS sequence"/>
</dbReference>
<dbReference type="InterPro" id="IPR010982">
    <property type="entry name" value="Lambda_DNA-bd_dom_sf"/>
</dbReference>
<dbReference type="Pfam" id="PF00356">
    <property type="entry name" value="LacI"/>
    <property type="match status" value="1"/>
</dbReference>
<accession>A0A1C3VY70</accession>
<dbReference type="PANTHER" id="PTHR30146:SF109">
    <property type="entry name" value="HTH-TYPE TRANSCRIPTIONAL REGULATOR GALS"/>
    <property type="match status" value="1"/>
</dbReference>
<dbReference type="SUPFAM" id="SSF47413">
    <property type="entry name" value="lambda repressor-like DNA-binding domains"/>
    <property type="match status" value="1"/>
</dbReference>
<protein>
    <submittedName>
        <fullName evidence="5">Transcriptional regulator, LacI family</fullName>
    </submittedName>
</protein>
<dbReference type="PANTHER" id="PTHR30146">
    <property type="entry name" value="LACI-RELATED TRANSCRIPTIONAL REPRESSOR"/>
    <property type="match status" value="1"/>
</dbReference>
<dbReference type="CDD" id="cd06267">
    <property type="entry name" value="PBP1_LacI_sugar_binding-like"/>
    <property type="match status" value="1"/>
</dbReference>
<dbReference type="AlphaFoldDB" id="A0A1C3VY70"/>
<feature type="domain" description="HTH lacI-type" evidence="4">
    <location>
        <begin position="14"/>
        <end position="68"/>
    </location>
</feature>
<dbReference type="GO" id="GO:0000976">
    <property type="term" value="F:transcription cis-regulatory region binding"/>
    <property type="evidence" value="ECO:0007669"/>
    <property type="project" value="TreeGrafter"/>
</dbReference>